<accession>A0A392VW78</accession>
<evidence type="ECO:0000313" key="1">
    <source>
        <dbReference type="EMBL" id="MCI92197.1"/>
    </source>
</evidence>
<feature type="non-terminal residue" evidence="1">
    <location>
        <position position="18"/>
    </location>
</feature>
<reference evidence="1 2" key="1">
    <citation type="journal article" date="2018" name="Front. Plant Sci.">
        <title>Red Clover (Trifolium pratense) and Zigzag Clover (T. medium) - A Picture of Genomic Similarities and Differences.</title>
        <authorList>
            <person name="Dluhosova J."/>
            <person name="Istvanek J."/>
            <person name="Nedelnik J."/>
            <person name="Repkova J."/>
        </authorList>
    </citation>
    <scope>NUCLEOTIDE SEQUENCE [LARGE SCALE GENOMIC DNA]</scope>
    <source>
        <strain evidence="2">cv. 10/8</strain>
        <tissue evidence="1">Leaf</tissue>
    </source>
</reference>
<protein>
    <submittedName>
        <fullName evidence="1">Uncharacterized protein</fullName>
    </submittedName>
</protein>
<comment type="caution">
    <text evidence="1">The sequence shown here is derived from an EMBL/GenBank/DDBJ whole genome shotgun (WGS) entry which is preliminary data.</text>
</comment>
<proteinExistence type="predicted"/>
<sequence>MKVAQHVAPSTTDQFSST</sequence>
<organism evidence="1 2">
    <name type="scientific">Trifolium medium</name>
    <dbReference type="NCBI Taxonomy" id="97028"/>
    <lineage>
        <taxon>Eukaryota</taxon>
        <taxon>Viridiplantae</taxon>
        <taxon>Streptophyta</taxon>
        <taxon>Embryophyta</taxon>
        <taxon>Tracheophyta</taxon>
        <taxon>Spermatophyta</taxon>
        <taxon>Magnoliopsida</taxon>
        <taxon>eudicotyledons</taxon>
        <taxon>Gunneridae</taxon>
        <taxon>Pentapetalae</taxon>
        <taxon>rosids</taxon>
        <taxon>fabids</taxon>
        <taxon>Fabales</taxon>
        <taxon>Fabaceae</taxon>
        <taxon>Papilionoideae</taxon>
        <taxon>50 kb inversion clade</taxon>
        <taxon>NPAAA clade</taxon>
        <taxon>Hologalegina</taxon>
        <taxon>IRL clade</taxon>
        <taxon>Trifolieae</taxon>
        <taxon>Trifolium</taxon>
    </lineage>
</organism>
<dbReference type="Proteomes" id="UP000265520">
    <property type="component" value="Unassembled WGS sequence"/>
</dbReference>
<dbReference type="EMBL" id="LXQA011293853">
    <property type="protein sequence ID" value="MCI92197.1"/>
    <property type="molecule type" value="Genomic_DNA"/>
</dbReference>
<keyword evidence="2" id="KW-1185">Reference proteome</keyword>
<dbReference type="AlphaFoldDB" id="A0A392VW78"/>
<name>A0A392VW78_9FABA</name>
<evidence type="ECO:0000313" key="2">
    <source>
        <dbReference type="Proteomes" id="UP000265520"/>
    </source>
</evidence>